<dbReference type="Gene3D" id="3.90.220.20">
    <property type="entry name" value="DNA methylase specificity domains"/>
    <property type="match status" value="2"/>
</dbReference>
<dbReference type="EMBL" id="FNUG01000009">
    <property type="protein sequence ID" value="SEF08924.1"/>
    <property type="molecule type" value="Genomic_DNA"/>
</dbReference>
<dbReference type="InterPro" id="IPR051212">
    <property type="entry name" value="Type-I_RE_S_subunit"/>
</dbReference>
<dbReference type="CDD" id="cd17246">
    <property type="entry name" value="RMtype1_S_SonII-TRD2-CR2_like"/>
    <property type="match status" value="1"/>
</dbReference>
<evidence type="ECO:0000259" key="5">
    <source>
        <dbReference type="Pfam" id="PF01420"/>
    </source>
</evidence>
<accession>A0A1H5P5Q5</accession>
<feature type="domain" description="Type I restriction modification DNA specificity" evidence="5">
    <location>
        <begin position="247"/>
        <end position="425"/>
    </location>
</feature>
<keyword evidence="4" id="KW-0175">Coiled coil</keyword>
<feature type="coiled-coil region" evidence="4">
    <location>
        <begin position="205"/>
        <end position="232"/>
    </location>
</feature>
<evidence type="ECO:0000256" key="4">
    <source>
        <dbReference type="SAM" id="Coils"/>
    </source>
</evidence>
<dbReference type="PANTHER" id="PTHR43140">
    <property type="entry name" value="TYPE-1 RESTRICTION ENZYME ECOKI SPECIFICITY PROTEIN"/>
    <property type="match status" value="1"/>
</dbReference>
<gene>
    <name evidence="6" type="ORF">SAMN04488034_10911</name>
</gene>
<organism evidence="6 7">
    <name type="scientific">Salinimicrobium catena</name>
    <dbReference type="NCBI Taxonomy" id="390640"/>
    <lineage>
        <taxon>Bacteria</taxon>
        <taxon>Pseudomonadati</taxon>
        <taxon>Bacteroidota</taxon>
        <taxon>Flavobacteriia</taxon>
        <taxon>Flavobacteriales</taxon>
        <taxon>Flavobacteriaceae</taxon>
        <taxon>Salinimicrobium</taxon>
    </lineage>
</organism>
<name>A0A1H5P5Q5_9FLAO</name>
<dbReference type="OrthoDB" id="9816225at2"/>
<evidence type="ECO:0000256" key="2">
    <source>
        <dbReference type="ARBA" id="ARBA00022747"/>
    </source>
</evidence>
<evidence type="ECO:0000313" key="6">
    <source>
        <dbReference type="EMBL" id="SEF08924.1"/>
    </source>
</evidence>
<keyword evidence="3" id="KW-0238">DNA-binding</keyword>
<dbReference type="RefSeq" id="WP_093114051.1">
    <property type="nucleotide sequence ID" value="NZ_FNGG01000009.1"/>
</dbReference>
<dbReference type="Pfam" id="PF01420">
    <property type="entry name" value="Methylase_S"/>
    <property type="match status" value="1"/>
</dbReference>
<evidence type="ECO:0000313" key="7">
    <source>
        <dbReference type="Proteomes" id="UP000199448"/>
    </source>
</evidence>
<reference evidence="6 7" key="1">
    <citation type="submission" date="2016-10" db="EMBL/GenBank/DDBJ databases">
        <authorList>
            <person name="de Groot N.N."/>
        </authorList>
    </citation>
    <scope>NUCLEOTIDE SEQUENCE [LARGE SCALE GENOMIC DNA]</scope>
    <source>
        <strain evidence="6 7">DSM 23553</strain>
    </source>
</reference>
<keyword evidence="2" id="KW-0680">Restriction system</keyword>
<evidence type="ECO:0000256" key="1">
    <source>
        <dbReference type="ARBA" id="ARBA00010923"/>
    </source>
</evidence>
<dbReference type="AlphaFoldDB" id="A0A1H5P5Q5"/>
<proteinExistence type="inferred from homology"/>
<evidence type="ECO:0000256" key="3">
    <source>
        <dbReference type="ARBA" id="ARBA00023125"/>
    </source>
</evidence>
<dbReference type="Proteomes" id="UP000199448">
    <property type="component" value="Unassembled WGS sequence"/>
</dbReference>
<comment type="similarity">
    <text evidence="1">Belongs to the type-I restriction system S methylase family.</text>
</comment>
<dbReference type="InterPro" id="IPR000055">
    <property type="entry name" value="Restrct_endonuc_typeI_TRD"/>
</dbReference>
<dbReference type="GO" id="GO:0009307">
    <property type="term" value="P:DNA restriction-modification system"/>
    <property type="evidence" value="ECO:0007669"/>
    <property type="project" value="UniProtKB-KW"/>
</dbReference>
<dbReference type="InterPro" id="IPR044946">
    <property type="entry name" value="Restrct_endonuc_typeI_TRD_sf"/>
</dbReference>
<keyword evidence="7" id="KW-1185">Reference proteome</keyword>
<dbReference type="PANTHER" id="PTHR43140:SF1">
    <property type="entry name" value="TYPE I RESTRICTION ENZYME ECOKI SPECIFICITY SUBUNIT"/>
    <property type="match status" value="1"/>
</dbReference>
<protein>
    <submittedName>
        <fullName evidence="6">Type I restriction enzyme, S subunit</fullName>
    </submittedName>
</protein>
<sequence>MSWKTVQISSFLTERKGRFKPDEANQKQLKRIEKIDFTGNIHLAENKPTKTSMILVKKGDLVISGINADKGAISIYQEKEDVMATIHYSSYTFDSNQININYFKWFLKSKTFLKILKDQTRGGIKTELKPKRLLPLQIDLPDLKTQEAILSKIEFIEKEYQTLLNELSGTISYCKKLKQSILQEAIQGKLTRDWRGRHPELVSGSNSAAARLENIKAEKASLVKEKKIKKEKPLPPILKEEIPFELPEGWVWCRLGDLAHTITKGSSPKWQGVQYVDKGILFITSENVGTNQILLKKKKFVEEKFNKIEPRSILEKGDVLTNIVGASIGRTAVWDKDFTANINQAVCLIRYPDHYYRKDLLVNTLNSDFGIALMMDGQFDTGRGNLSLGAVSKFKIPFPPLEEQKAIVAKVEGLMEKCSVLEQQVTQSEQHAQMLMQAVLKEAFQEKKQVVQVVN</sequence>
<dbReference type="STRING" id="390640.SAMN04488034_10911"/>
<dbReference type="SUPFAM" id="SSF116734">
    <property type="entry name" value="DNA methylase specificity domain"/>
    <property type="match status" value="2"/>
</dbReference>
<dbReference type="GO" id="GO:0003677">
    <property type="term" value="F:DNA binding"/>
    <property type="evidence" value="ECO:0007669"/>
    <property type="project" value="UniProtKB-KW"/>
</dbReference>